<feature type="chain" id="PRO_5021973624" description="Phosphatidic acid phosphatase type 2/haloperoxidase domain-containing protein" evidence="1">
    <location>
        <begin position="28"/>
        <end position="446"/>
    </location>
</feature>
<evidence type="ECO:0000313" key="2">
    <source>
        <dbReference type="EMBL" id="GEQ13980.1"/>
    </source>
</evidence>
<dbReference type="Proteomes" id="UP000321793">
    <property type="component" value="Unassembled WGS sequence"/>
</dbReference>
<dbReference type="EMBL" id="BKBA01000008">
    <property type="protein sequence ID" value="GEQ13980.1"/>
    <property type="molecule type" value="Genomic_DNA"/>
</dbReference>
<proteinExistence type="predicted"/>
<evidence type="ECO:0000256" key="1">
    <source>
        <dbReference type="SAM" id="SignalP"/>
    </source>
</evidence>
<dbReference type="AlphaFoldDB" id="A0A512T1A8"/>
<name>A0A512T1A8_9MICO</name>
<dbReference type="CDD" id="cd03398">
    <property type="entry name" value="PAP2_haloperoxidase"/>
    <property type="match status" value="1"/>
</dbReference>
<accession>A0A512T1A8</accession>
<dbReference type="InterPro" id="IPR036938">
    <property type="entry name" value="PAP2/HPO_sf"/>
</dbReference>
<keyword evidence="1" id="KW-0732">Signal</keyword>
<dbReference type="InterPro" id="IPR052559">
    <property type="entry name" value="V-haloperoxidase"/>
</dbReference>
<reference evidence="2 3" key="1">
    <citation type="submission" date="2019-07" db="EMBL/GenBank/DDBJ databases">
        <title>Whole genome shotgun sequence of Knoellia locipacati NBRC 109775.</title>
        <authorList>
            <person name="Hosoyama A."/>
            <person name="Uohara A."/>
            <person name="Ohji S."/>
            <person name="Ichikawa N."/>
        </authorList>
    </citation>
    <scope>NUCLEOTIDE SEQUENCE [LARGE SCALE GENOMIC DNA]</scope>
    <source>
        <strain evidence="2 3">NBRC 109775</strain>
    </source>
</reference>
<dbReference type="PANTHER" id="PTHR34599">
    <property type="entry name" value="PEROXIDASE-RELATED"/>
    <property type="match status" value="1"/>
</dbReference>
<comment type="caution">
    <text evidence="2">The sequence shown here is derived from an EMBL/GenBank/DDBJ whole genome shotgun (WGS) entry which is preliminary data.</text>
</comment>
<keyword evidence="3" id="KW-1185">Reference proteome</keyword>
<dbReference type="SUPFAM" id="SSF48317">
    <property type="entry name" value="Acid phosphatase/Vanadium-dependent haloperoxidase"/>
    <property type="match status" value="1"/>
</dbReference>
<dbReference type="OrthoDB" id="103227at2"/>
<dbReference type="RefSeq" id="WP_147064653.1">
    <property type="nucleotide sequence ID" value="NZ_BAABDN010000001.1"/>
</dbReference>
<dbReference type="PANTHER" id="PTHR34599:SF1">
    <property type="entry name" value="PHOSPHATIDIC ACID PHOSPHATASE TYPE 2_HALOPEROXIDASE DOMAIN-CONTAINING PROTEIN"/>
    <property type="match status" value="1"/>
</dbReference>
<organism evidence="2 3">
    <name type="scientific">Knoellia locipacati</name>
    <dbReference type="NCBI Taxonomy" id="882824"/>
    <lineage>
        <taxon>Bacteria</taxon>
        <taxon>Bacillati</taxon>
        <taxon>Actinomycetota</taxon>
        <taxon>Actinomycetes</taxon>
        <taxon>Micrococcales</taxon>
        <taxon>Intrasporangiaceae</taxon>
        <taxon>Knoellia</taxon>
    </lineage>
</organism>
<protein>
    <recommendedName>
        <fullName evidence="4">Phosphatidic acid phosphatase type 2/haloperoxidase domain-containing protein</fullName>
    </recommendedName>
</protein>
<sequence>MSRRRTIAVLTAVGTLIGVLGTSSASAHPRPPADASEVVHWNQVATSTLGAIPGPDGGAPPAFAINMGIVQGAVFDAVNAIGPKKYRSYVLHQRTGSKASVDAAVATAAYDVLSSLVSSAPERVPFLTRAALLGTLSTERDASLDAIHHGSSKRQGIRIGHAAARAMLEEREGDGRFGASAWVSDTRVGHWQPLIVNGAPALDPTPWAGNVTPFTLRSTSQFRSAPPPALDSAQWATEFNEVKLLGRATGSTRTEMQTYIAKWWQSPSVFSWNEVSRQLIQRTHLGAADSARLLALQNLSGADAAINCWNDKYHFDFWRPWNAIPRAADDGNDATAPDPTWTALITAPYPEWVSGHNCLDTANTTVMRAFFGDDPVGGPFDITSVAANPGGAAVRSFDTFSEPLSELIEARIWAGLHYRSADVAGQLLGRNVANYAMVHYLKPVHR</sequence>
<gene>
    <name evidence="2" type="ORF">KLO01_20270</name>
</gene>
<evidence type="ECO:0000313" key="3">
    <source>
        <dbReference type="Proteomes" id="UP000321793"/>
    </source>
</evidence>
<evidence type="ECO:0008006" key="4">
    <source>
        <dbReference type="Google" id="ProtNLM"/>
    </source>
</evidence>
<dbReference type="Gene3D" id="1.10.606.20">
    <property type="match status" value="1"/>
</dbReference>
<feature type="signal peptide" evidence="1">
    <location>
        <begin position="1"/>
        <end position="27"/>
    </location>
</feature>